<proteinExistence type="predicted"/>
<evidence type="ECO:0000259" key="1">
    <source>
        <dbReference type="Pfam" id="PF10686"/>
    </source>
</evidence>
<feature type="domain" description="YspA cpYpsA-related SLOG" evidence="1">
    <location>
        <begin position="1"/>
        <end position="66"/>
    </location>
</feature>
<reference evidence="2" key="1">
    <citation type="journal article" date="2015" name="Nature">
        <title>Complex archaea that bridge the gap between prokaryotes and eukaryotes.</title>
        <authorList>
            <person name="Spang A."/>
            <person name="Saw J.H."/>
            <person name="Jorgensen S.L."/>
            <person name="Zaremba-Niedzwiedzka K."/>
            <person name="Martijn J."/>
            <person name="Lind A.E."/>
            <person name="van Eijk R."/>
            <person name="Schleper C."/>
            <person name="Guy L."/>
            <person name="Ettema T.J."/>
        </authorList>
    </citation>
    <scope>NUCLEOTIDE SEQUENCE</scope>
</reference>
<comment type="caution">
    <text evidence="2">The sequence shown here is derived from an EMBL/GenBank/DDBJ whole genome shotgun (WGS) entry which is preliminary data.</text>
</comment>
<dbReference type="SUPFAM" id="SSF102405">
    <property type="entry name" value="MCP/YpsA-like"/>
    <property type="match status" value="1"/>
</dbReference>
<name>A0A0F9SB15_9ZZZZ</name>
<dbReference type="Gene3D" id="3.40.50.450">
    <property type="match status" value="1"/>
</dbReference>
<organism evidence="2">
    <name type="scientific">marine sediment metagenome</name>
    <dbReference type="NCBI Taxonomy" id="412755"/>
    <lineage>
        <taxon>unclassified sequences</taxon>
        <taxon>metagenomes</taxon>
        <taxon>ecological metagenomes</taxon>
    </lineage>
</organism>
<gene>
    <name evidence="2" type="ORF">LCGC14_0475630</name>
</gene>
<protein>
    <recommendedName>
        <fullName evidence="1">YspA cpYpsA-related SLOG domain-containing protein</fullName>
    </recommendedName>
</protein>
<accession>A0A0F9SB15</accession>
<dbReference type="Pfam" id="PF10686">
    <property type="entry name" value="YAcAr"/>
    <property type="match status" value="1"/>
</dbReference>
<dbReference type="AlphaFoldDB" id="A0A0F9SB15"/>
<dbReference type="InterPro" id="IPR019627">
    <property type="entry name" value="YAcAr"/>
</dbReference>
<dbReference type="EMBL" id="LAZR01000511">
    <property type="protein sequence ID" value="KKN66085.1"/>
    <property type="molecule type" value="Genomic_DNA"/>
</dbReference>
<sequence>MRLAIVGSRDFTDYKRLKSWASILIRGVNPLEVIIISGGARGADSLARKFANLWDFPFEEYAAHWDELGKSAGFARNKEMAEEADIVLAFWDGKSPGTKHMIDASIKLSKPTIIVPS</sequence>
<evidence type="ECO:0000313" key="2">
    <source>
        <dbReference type="EMBL" id="KKN66085.1"/>
    </source>
</evidence>